<evidence type="ECO:0000313" key="2">
    <source>
        <dbReference type="Proteomes" id="UP001355207"/>
    </source>
</evidence>
<dbReference type="RefSeq" id="XP_066074150.1">
    <property type="nucleotide sequence ID" value="XM_066218053.1"/>
</dbReference>
<name>A0AAX4JRT6_9TREE</name>
<dbReference type="GeneID" id="91092948"/>
<dbReference type="EMBL" id="CP144099">
    <property type="protein sequence ID" value="WWC87387.1"/>
    <property type="molecule type" value="Genomic_DNA"/>
</dbReference>
<dbReference type="AlphaFoldDB" id="A0AAX4JRT6"/>
<organism evidence="1 2">
    <name type="scientific">Kwoniella dendrophila CBS 6074</name>
    <dbReference type="NCBI Taxonomy" id="1295534"/>
    <lineage>
        <taxon>Eukaryota</taxon>
        <taxon>Fungi</taxon>
        <taxon>Dikarya</taxon>
        <taxon>Basidiomycota</taxon>
        <taxon>Agaricomycotina</taxon>
        <taxon>Tremellomycetes</taxon>
        <taxon>Tremellales</taxon>
        <taxon>Cryptococcaceae</taxon>
        <taxon>Kwoniella</taxon>
    </lineage>
</organism>
<evidence type="ECO:0000313" key="1">
    <source>
        <dbReference type="EMBL" id="WWC87387.1"/>
    </source>
</evidence>
<keyword evidence="2" id="KW-1185">Reference proteome</keyword>
<protein>
    <submittedName>
        <fullName evidence="1">Uncharacterized protein</fullName>
    </submittedName>
</protein>
<accession>A0AAX4JRT6</accession>
<dbReference type="Proteomes" id="UP001355207">
    <property type="component" value="Chromosome 2"/>
</dbReference>
<proteinExistence type="predicted"/>
<sequence length="323" mass="36382">MPLRELLPKQPGGVTIVPSIPSIRLSIPSSAGGPSNLNTGSQAPGTLLLQENWEKTKDEMDTIMTNCDLSFESQFPGIDMEDVTENSPSNWGTFLYRYGSNEEKKSKIHPDARESMWSRFEDCKLLDTARDENQIGISSSTMKEICKPMRPDNEGKYRKDRFTISFTDKSILVSEFIDEYGKEIPEILHPGVEYPEIDIKVHPDKQQEREKIQIELDEIISESTRTLQDDPSILSSCGISYVPPGWGLVKYAYGVKPRPVSISFGSRVKPDKLPRVREIYNNYKMLKEPSTTSTATTGPELSSATRDNLTGSGLFSEFMFDNF</sequence>
<reference evidence="1 2" key="1">
    <citation type="submission" date="2024-01" db="EMBL/GenBank/DDBJ databases">
        <title>Comparative genomics of Cryptococcus and Kwoniella reveals pathogenesis evolution and contrasting modes of karyotype evolution via chromosome fusion or intercentromeric recombination.</title>
        <authorList>
            <person name="Coelho M.A."/>
            <person name="David-Palma M."/>
            <person name="Shea T."/>
            <person name="Bowers K."/>
            <person name="McGinley-Smith S."/>
            <person name="Mohammad A.W."/>
            <person name="Gnirke A."/>
            <person name="Yurkov A.M."/>
            <person name="Nowrousian M."/>
            <person name="Sun S."/>
            <person name="Cuomo C.A."/>
            <person name="Heitman J."/>
        </authorList>
    </citation>
    <scope>NUCLEOTIDE SEQUENCE [LARGE SCALE GENOMIC DNA]</scope>
    <source>
        <strain evidence="1 2">CBS 6074</strain>
    </source>
</reference>
<gene>
    <name evidence="1" type="ORF">L201_002276</name>
</gene>